<accession>K8ZKM2</accession>
<evidence type="ECO:0000313" key="1">
    <source>
        <dbReference type="EMBL" id="EKU27118.1"/>
    </source>
</evidence>
<dbReference type="AlphaFoldDB" id="K8ZKM2"/>
<organism evidence="1 2">
    <name type="scientific">Catellicoccus marimammalium M35/04/3</name>
    <dbReference type="NCBI Taxonomy" id="1234409"/>
    <lineage>
        <taxon>Bacteria</taxon>
        <taxon>Bacillati</taxon>
        <taxon>Bacillota</taxon>
        <taxon>Bacilli</taxon>
        <taxon>Lactobacillales</taxon>
        <taxon>Enterococcaceae</taxon>
        <taxon>Catellicoccus</taxon>
    </lineage>
</organism>
<evidence type="ECO:0000313" key="2">
    <source>
        <dbReference type="Proteomes" id="UP000016057"/>
    </source>
</evidence>
<proteinExistence type="predicted"/>
<keyword evidence="2" id="KW-1185">Reference proteome</keyword>
<name>K8ZKM2_9ENTE</name>
<dbReference type="STRING" id="1234409.C683_0896"/>
<dbReference type="Proteomes" id="UP000016057">
    <property type="component" value="Unassembled WGS sequence"/>
</dbReference>
<dbReference type="EMBL" id="AMYT01000019">
    <property type="protein sequence ID" value="EKU27118.1"/>
    <property type="molecule type" value="Genomic_DNA"/>
</dbReference>
<gene>
    <name evidence="1" type="ORF">C683_0896</name>
</gene>
<reference evidence="1 2" key="1">
    <citation type="journal article" date="2013" name="Genome Announc.">
        <title>Draft Genome Sequence of Catellicoccus marimammalium, a Novel Species Commonly Found in Gull Feces.</title>
        <authorList>
            <person name="Weigand M.R."/>
            <person name="Ryu H."/>
            <person name="Bozcek L."/>
            <person name="Konstantinidis K.T."/>
            <person name="Santo Domingo J.W."/>
        </authorList>
    </citation>
    <scope>NUCLEOTIDE SEQUENCE [LARGE SCALE GENOMIC DNA]</scope>
    <source>
        <strain evidence="1 2">M35/04/3</strain>
    </source>
</reference>
<sequence length="376" mass="45250">MWNQKKYINFVGFILKENHILISFPKHFYQENLENEFSKEDFQLLLATIIKAAQNGLKDLSNSQNNFPLSAFATVYNYYKQFGLYYEEKKQLKDGYYGKINWRKTIQSVTPLEYQGQWMYMPLKIEKQNPYDTFITRCMAYVINDVSQKLNFLFSIEPIEYAFNPQEFSNKGYVLNCLYDLRQTMFKDIHLQLIDALINYFKTEGNTSGDILLKIHHFDKIWEKLVHHQLKSFDQIIDDQLRFDGKHRLFEEQKTFYPDCRHPKTSDSKNHRLEIDHYFEDENRGIRYIFDSKYYKNKVGIDYKQISYYFLLKNYFEKLGNESKTQIALILPSEKEVGYTEIEFELDGNYNNQDKGLKLYHYYLPIKEAMRSYIGK</sequence>
<protein>
    <submittedName>
        <fullName evidence="1">Uncharacterized protein</fullName>
    </submittedName>
</protein>
<comment type="caution">
    <text evidence="1">The sequence shown here is derived from an EMBL/GenBank/DDBJ whole genome shotgun (WGS) entry which is preliminary data.</text>
</comment>
<dbReference type="eggNOG" id="ENOG5032R0I">
    <property type="taxonomic scope" value="Bacteria"/>
</dbReference>